<dbReference type="GO" id="GO:0003959">
    <property type="term" value="F:NADPH dehydrogenase activity"/>
    <property type="evidence" value="ECO:0007669"/>
    <property type="project" value="TreeGrafter"/>
</dbReference>
<organism evidence="3">
    <name type="scientific">Schizophyllum commune (strain H4-8 / FGSC 9210)</name>
    <name type="common">Split gill fungus</name>
    <dbReference type="NCBI Taxonomy" id="578458"/>
    <lineage>
        <taxon>Eukaryota</taxon>
        <taxon>Fungi</taxon>
        <taxon>Dikarya</taxon>
        <taxon>Basidiomycota</taxon>
        <taxon>Agaricomycotina</taxon>
        <taxon>Agaricomycetes</taxon>
        <taxon>Agaricomycetidae</taxon>
        <taxon>Agaricales</taxon>
        <taxon>Schizophyllaceae</taxon>
        <taxon>Schizophyllum</taxon>
    </lineage>
</organism>
<feature type="domain" description="NADH:flavin oxidoreductase/NADH oxidase N-terminal" evidence="1">
    <location>
        <begin position="9"/>
        <end position="345"/>
    </location>
</feature>
<dbReference type="SUPFAM" id="SSF51395">
    <property type="entry name" value="FMN-linked oxidoreductases"/>
    <property type="match status" value="1"/>
</dbReference>
<gene>
    <name evidence="2" type="ORF">SCHCODRAFT_70977</name>
</gene>
<dbReference type="InterPro" id="IPR013785">
    <property type="entry name" value="Aldolase_TIM"/>
</dbReference>
<reference evidence="2 3" key="1">
    <citation type="journal article" date="2010" name="Nat. Biotechnol.">
        <title>Genome sequence of the model mushroom Schizophyllum commune.</title>
        <authorList>
            <person name="Ohm R.A."/>
            <person name="de Jong J.F."/>
            <person name="Lugones L.G."/>
            <person name="Aerts A."/>
            <person name="Kothe E."/>
            <person name="Stajich J.E."/>
            <person name="de Vries R.P."/>
            <person name="Record E."/>
            <person name="Levasseur A."/>
            <person name="Baker S.E."/>
            <person name="Bartholomew K.A."/>
            <person name="Coutinho P.M."/>
            <person name="Erdmann S."/>
            <person name="Fowler T.J."/>
            <person name="Gathman A.C."/>
            <person name="Lombard V."/>
            <person name="Henrissat B."/>
            <person name="Knabe N."/>
            <person name="Kuees U."/>
            <person name="Lilly W.W."/>
            <person name="Lindquist E."/>
            <person name="Lucas S."/>
            <person name="Magnuson J.K."/>
            <person name="Piumi F."/>
            <person name="Raudaskoski M."/>
            <person name="Salamov A."/>
            <person name="Schmutz J."/>
            <person name="Schwarze F.W.M.R."/>
            <person name="vanKuyk P.A."/>
            <person name="Horton J.S."/>
            <person name="Grigoriev I.V."/>
            <person name="Woesten H.A.B."/>
        </authorList>
    </citation>
    <scope>NUCLEOTIDE SEQUENCE [LARGE SCALE GENOMIC DNA]</scope>
    <source>
        <strain evidence="3">H4-8 / FGSC 9210</strain>
    </source>
</reference>
<dbReference type="HOGENOM" id="CLU_012153_0_0_1"/>
<dbReference type="EMBL" id="GL377314">
    <property type="protein sequence ID" value="EFI92006.1"/>
    <property type="molecule type" value="Genomic_DNA"/>
</dbReference>
<dbReference type="Gene3D" id="3.20.20.70">
    <property type="entry name" value="Aldolase class I"/>
    <property type="match status" value="1"/>
</dbReference>
<dbReference type="FunFam" id="3.20.20.70:FF:000138">
    <property type="entry name" value="NADPH dehydrogenase 1"/>
    <property type="match status" value="1"/>
</dbReference>
<dbReference type="AlphaFoldDB" id="D8QJK8"/>
<dbReference type="VEuPathDB" id="FungiDB:SCHCODRAFT_02518082"/>
<dbReference type="InterPro" id="IPR045247">
    <property type="entry name" value="Oye-like"/>
</dbReference>
<dbReference type="Pfam" id="PF00724">
    <property type="entry name" value="Oxidored_FMN"/>
    <property type="match status" value="1"/>
</dbReference>
<evidence type="ECO:0000259" key="1">
    <source>
        <dbReference type="Pfam" id="PF00724"/>
    </source>
</evidence>
<dbReference type="PANTHER" id="PTHR22893:SF91">
    <property type="entry name" value="NADPH DEHYDROGENASE 2-RELATED"/>
    <property type="match status" value="1"/>
</dbReference>
<accession>D8QJK8</accession>
<dbReference type="InterPro" id="IPR001155">
    <property type="entry name" value="OxRdtase_FMN_N"/>
</dbReference>
<keyword evidence="3" id="KW-1185">Reference proteome</keyword>
<proteinExistence type="predicted"/>
<dbReference type="CDD" id="cd02933">
    <property type="entry name" value="OYE_like_FMN"/>
    <property type="match status" value="1"/>
</dbReference>
<dbReference type="Proteomes" id="UP000007431">
    <property type="component" value="Unassembled WGS sequence"/>
</dbReference>
<dbReference type="OMA" id="NCLDCWD"/>
<dbReference type="InParanoid" id="D8QJK8"/>
<dbReference type="eggNOG" id="KOG0134">
    <property type="taxonomic scope" value="Eukaryota"/>
</dbReference>
<protein>
    <recommendedName>
        <fullName evidence="1">NADH:flavin oxidoreductase/NADH oxidase N-terminal domain-containing protein</fullName>
    </recommendedName>
</protein>
<dbReference type="GO" id="GO:0010181">
    <property type="term" value="F:FMN binding"/>
    <property type="evidence" value="ECO:0007669"/>
    <property type="project" value="InterPro"/>
</dbReference>
<evidence type="ECO:0000313" key="3">
    <source>
        <dbReference type="Proteomes" id="UP000007431"/>
    </source>
</evidence>
<evidence type="ECO:0000313" key="2">
    <source>
        <dbReference type="EMBL" id="EFI92006.1"/>
    </source>
</evidence>
<dbReference type="PANTHER" id="PTHR22893">
    <property type="entry name" value="NADH OXIDOREDUCTASE-RELATED"/>
    <property type="match status" value="1"/>
</dbReference>
<dbReference type="FunCoup" id="D8QJK8">
    <property type="interactions" value="248"/>
</dbReference>
<sequence length="379" mass="42579">MAASTIPRLFQPVKVGELTLAHRIALAPLTRFRHTKTDHIALPIVKEYYAQRASTPGTLLISEATLNSPQAGGYIHAPGIWSDEQISKWKEVTDSVHAKGSFIYLQLWALGRAAAASELKEEDPSFDYVAPSAIKLSDHEETPRALTIPEIKQYAEWYATAARNAVERAGFDGVEIHGANGYLVDQFLQDVSNTRTDEYGGSIENRSRFGLEVIDAVVKAVGASKVGIRLSPWGKFQDMRMKDPIPQFTHFANEIKKRHPDFAYLHLVEPRVQGNMTRADEDIEAHESNDFLRELWAPKPFISAGAYTRDVAIKTAEEKGDIIAVGRYFISNPDLPLRWRHNIPLTEYNRDTFYLQGDASPTGYTDYPFAEKTEEQSKI</sequence>
<name>D8QJK8_SCHCM</name>